<protein>
    <submittedName>
        <fullName evidence="1">Uncharacterized protein</fullName>
    </submittedName>
</protein>
<gene>
    <name evidence="1" type="ORF">DFH08DRAFT_14836</name>
</gene>
<evidence type="ECO:0000313" key="1">
    <source>
        <dbReference type="EMBL" id="KAJ7368109.1"/>
    </source>
</evidence>
<accession>A0AAD7F4D2</accession>
<dbReference type="Gene3D" id="1.50.10.20">
    <property type="match status" value="1"/>
</dbReference>
<comment type="caution">
    <text evidence="1">The sequence shown here is derived from an EMBL/GenBank/DDBJ whole genome shotgun (WGS) entry which is preliminary data.</text>
</comment>
<sequence length="116" mass="13070">MSTELLTSLHVSYIQNPGKSTDDLAYNLTAYLRLNAIYWDLTALFTMGHPEARDKACVISFVESCWDERAGTFTSSDFALAHLSRADSAPTPAMTHTSIPHSARYKYWLCTTRWTS</sequence>
<evidence type="ECO:0000313" key="2">
    <source>
        <dbReference type="Proteomes" id="UP001218218"/>
    </source>
</evidence>
<dbReference type="Proteomes" id="UP001218218">
    <property type="component" value="Unassembled WGS sequence"/>
</dbReference>
<reference evidence="1" key="1">
    <citation type="submission" date="2023-03" db="EMBL/GenBank/DDBJ databases">
        <title>Massive genome expansion in bonnet fungi (Mycena s.s.) driven by repeated elements and novel gene families across ecological guilds.</title>
        <authorList>
            <consortium name="Lawrence Berkeley National Laboratory"/>
            <person name="Harder C.B."/>
            <person name="Miyauchi S."/>
            <person name="Viragh M."/>
            <person name="Kuo A."/>
            <person name="Thoen E."/>
            <person name="Andreopoulos B."/>
            <person name="Lu D."/>
            <person name="Skrede I."/>
            <person name="Drula E."/>
            <person name="Henrissat B."/>
            <person name="Morin E."/>
            <person name="Kohler A."/>
            <person name="Barry K."/>
            <person name="LaButti K."/>
            <person name="Morin E."/>
            <person name="Salamov A."/>
            <person name="Lipzen A."/>
            <person name="Mereny Z."/>
            <person name="Hegedus B."/>
            <person name="Baldrian P."/>
            <person name="Stursova M."/>
            <person name="Weitz H."/>
            <person name="Taylor A."/>
            <person name="Grigoriev I.V."/>
            <person name="Nagy L.G."/>
            <person name="Martin F."/>
            <person name="Kauserud H."/>
        </authorList>
    </citation>
    <scope>NUCLEOTIDE SEQUENCE</scope>
    <source>
        <strain evidence="1">CBHHK002</strain>
    </source>
</reference>
<organism evidence="1 2">
    <name type="scientific">Mycena albidolilacea</name>
    <dbReference type="NCBI Taxonomy" id="1033008"/>
    <lineage>
        <taxon>Eukaryota</taxon>
        <taxon>Fungi</taxon>
        <taxon>Dikarya</taxon>
        <taxon>Basidiomycota</taxon>
        <taxon>Agaricomycotina</taxon>
        <taxon>Agaricomycetes</taxon>
        <taxon>Agaricomycetidae</taxon>
        <taxon>Agaricales</taxon>
        <taxon>Marasmiineae</taxon>
        <taxon>Mycenaceae</taxon>
        <taxon>Mycena</taxon>
    </lineage>
</organism>
<proteinExistence type="predicted"/>
<name>A0AAD7F4D2_9AGAR</name>
<dbReference type="AlphaFoldDB" id="A0AAD7F4D2"/>
<keyword evidence="2" id="KW-1185">Reference proteome</keyword>
<dbReference type="EMBL" id="JARIHO010000001">
    <property type="protein sequence ID" value="KAJ7368109.1"/>
    <property type="molecule type" value="Genomic_DNA"/>
</dbReference>